<protein>
    <submittedName>
        <fullName evidence="1">Menaquinone-specific isochorismate synthase</fullName>
        <ecNumber evidence="1">5.4.4.2</ecNumber>
    </submittedName>
</protein>
<dbReference type="GO" id="GO:0008909">
    <property type="term" value="F:isochorismate synthase activity"/>
    <property type="evidence" value="ECO:0007669"/>
    <property type="project" value="UniProtKB-EC"/>
</dbReference>
<gene>
    <name evidence="1" type="primary">menF_1</name>
    <name evidence="1" type="ORF">NCTC10005_03105</name>
</gene>
<dbReference type="AlphaFoldDB" id="A0A377LW48"/>
<accession>A0A377LW48</accession>
<proteinExistence type="predicted"/>
<dbReference type="Proteomes" id="UP000255106">
    <property type="component" value="Unassembled WGS sequence"/>
</dbReference>
<dbReference type="Gene3D" id="3.60.120.10">
    <property type="entry name" value="Anthranilate synthase"/>
    <property type="match status" value="1"/>
</dbReference>
<sequence length="87" mass="10176">MHSISNALERLRTQLAQALPATPGLRHVDVSFPLNDAFDPLAWLGAQCLFPQFYWQQRNVMKSWLRWAPSSIFPLWLRLRSFYSNSL</sequence>
<dbReference type="EMBL" id="UGJB01000004">
    <property type="protein sequence ID" value="STQ10359.1"/>
    <property type="molecule type" value="Genomic_DNA"/>
</dbReference>
<evidence type="ECO:0000313" key="2">
    <source>
        <dbReference type="Proteomes" id="UP000255106"/>
    </source>
</evidence>
<keyword evidence="1" id="KW-0413">Isomerase</keyword>
<dbReference type="EC" id="5.4.4.2" evidence="1"/>
<name>A0A377LW48_ENTCL</name>
<evidence type="ECO:0000313" key="1">
    <source>
        <dbReference type="EMBL" id="STQ10359.1"/>
    </source>
</evidence>
<dbReference type="InterPro" id="IPR005801">
    <property type="entry name" value="ADC_synthase"/>
</dbReference>
<organism evidence="1 2">
    <name type="scientific">Enterobacter cloacae</name>
    <dbReference type="NCBI Taxonomy" id="550"/>
    <lineage>
        <taxon>Bacteria</taxon>
        <taxon>Pseudomonadati</taxon>
        <taxon>Pseudomonadota</taxon>
        <taxon>Gammaproteobacteria</taxon>
        <taxon>Enterobacterales</taxon>
        <taxon>Enterobacteriaceae</taxon>
        <taxon>Enterobacter</taxon>
        <taxon>Enterobacter cloacae complex</taxon>
    </lineage>
</organism>
<reference evidence="1 2" key="1">
    <citation type="submission" date="2018-06" db="EMBL/GenBank/DDBJ databases">
        <authorList>
            <consortium name="Pathogen Informatics"/>
            <person name="Doyle S."/>
        </authorList>
    </citation>
    <scope>NUCLEOTIDE SEQUENCE [LARGE SCALE GENOMIC DNA]</scope>
    <source>
        <strain evidence="1 2">NCTC10005</strain>
    </source>
</reference>